<gene>
    <name evidence="3" type="ORF">VPARA_40420</name>
</gene>
<organism evidence="3 4">
    <name type="scientific">Variovorax paradoxus</name>
    <dbReference type="NCBI Taxonomy" id="34073"/>
    <lineage>
        <taxon>Bacteria</taxon>
        <taxon>Pseudomonadati</taxon>
        <taxon>Pseudomonadota</taxon>
        <taxon>Betaproteobacteria</taxon>
        <taxon>Burkholderiales</taxon>
        <taxon>Comamonadaceae</taxon>
        <taxon>Variovorax</taxon>
    </lineage>
</organism>
<evidence type="ECO:0000313" key="4">
    <source>
        <dbReference type="Proteomes" id="UP000035170"/>
    </source>
</evidence>
<sequence>MSSSPLNVAIPAIGELQQNAARLLQDSLAQAAQTSTPAQLSTTDLELARSNTKVLAFVQAVGLHGAYRYLRDFIARQAIPIKSAGEFLDGWLSTYGIPRKAAYTASGAVSGTGLAGNLLAAGSLVQAGDGRQYRFTVDAPVSGGVVAGNVVALLAGSAGNLAAGTTLTLVSVQTGIDSQFVVGADGISGGTDEEKDEEAVFRLQQRLSNPPLGGCPADYARWAMELPGITRAWGVRNPAGPTSAGVIIMADGNAAPGIPTAGQRKLVFDYIRDPRRGPPDELFVILPAAKIINLKVHLSPDTAATRTQVIAAAQDLFFREATPGQGMPMNHLVEVVSGARGEFNHTLMEPEVYSGGLFTVDTFDELLVLGTVEFV</sequence>
<dbReference type="PATRIC" id="fig|34073.19.peg.4138"/>
<evidence type="ECO:0000259" key="1">
    <source>
        <dbReference type="Pfam" id="PF04865"/>
    </source>
</evidence>
<reference evidence="3 4" key="1">
    <citation type="submission" date="2015-03" db="EMBL/GenBank/DDBJ databases">
        <title>Genome sequence of Variovorax paradoxus TBEA6.</title>
        <authorList>
            <person name="Poehlein A."/>
            <person name="Schuldes J."/>
            <person name="Wuebbeler J.H."/>
            <person name="Hiessl S."/>
            <person name="Steinbuechel A."/>
            <person name="Daniel R."/>
        </authorList>
    </citation>
    <scope>NUCLEOTIDE SEQUENCE [LARGE SCALE GENOMIC DNA]</scope>
    <source>
        <strain evidence="3 4">TBEA6</strain>
    </source>
</reference>
<dbReference type="InterPro" id="IPR006949">
    <property type="entry name" value="Barrel_Baseplate_J-like"/>
</dbReference>
<comment type="caution">
    <text evidence="3">The sequence shown here is derived from an EMBL/GenBank/DDBJ whole genome shotgun (WGS) entry which is preliminary data.</text>
</comment>
<keyword evidence="4" id="KW-1185">Reference proteome</keyword>
<dbReference type="InterPro" id="IPR058531">
    <property type="entry name" value="Baseplate_J_M"/>
</dbReference>
<dbReference type="AlphaFoldDB" id="A0A0H2LWW8"/>
<dbReference type="PANTHER" id="PTHR37829:SF3">
    <property type="entry name" value="PROTEIN JAYE-RELATED"/>
    <property type="match status" value="1"/>
</dbReference>
<proteinExistence type="predicted"/>
<feature type="domain" description="Baseplate protein J-like barrel" evidence="1">
    <location>
        <begin position="111"/>
        <end position="184"/>
    </location>
</feature>
<dbReference type="Pfam" id="PF26078">
    <property type="entry name" value="Baseplate_J_M"/>
    <property type="match status" value="1"/>
</dbReference>
<dbReference type="Proteomes" id="UP000035170">
    <property type="component" value="Unassembled WGS sequence"/>
</dbReference>
<dbReference type="EMBL" id="JZWI01000021">
    <property type="protein sequence ID" value="KLN54738.1"/>
    <property type="molecule type" value="Genomic_DNA"/>
</dbReference>
<protein>
    <submittedName>
        <fullName evidence="3">Baseplate J-like protein</fullName>
    </submittedName>
</protein>
<dbReference type="RefSeq" id="WP_047785780.1">
    <property type="nucleotide sequence ID" value="NZ_JZWI01000021.1"/>
</dbReference>
<dbReference type="InterPro" id="IPR052399">
    <property type="entry name" value="Phage_Baseplate_Assmbl_Protein"/>
</dbReference>
<evidence type="ECO:0000259" key="2">
    <source>
        <dbReference type="Pfam" id="PF26078"/>
    </source>
</evidence>
<dbReference type="Pfam" id="PF04865">
    <property type="entry name" value="Baseplate_J"/>
    <property type="match status" value="1"/>
</dbReference>
<evidence type="ECO:0000313" key="3">
    <source>
        <dbReference type="EMBL" id="KLN54738.1"/>
    </source>
</evidence>
<name>A0A0H2LWW8_VARPD</name>
<feature type="domain" description="Baseplate J-like central" evidence="2">
    <location>
        <begin position="213"/>
        <end position="272"/>
    </location>
</feature>
<dbReference type="PANTHER" id="PTHR37829">
    <property type="entry name" value="PHAGE-LIKE ELEMENT PBSX PROTEIN XKDT"/>
    <property type="match status" value="1"/>
</dbReference>
<accession>A0A0H2LWW8</accession>